<evidence type="ECO:0000256" key="1">
    <source>
        <dbReference type="ARBA" id="ARBA00012493"/>
    </source>
</evidence>
<dbReference type="GO" id="GO:0004519">
    <property type="term" value="F:endonuclease activity"/>
    <property type="evidence" value="ECO:0007669"/>
    <property type="project" value="UniProtKB-KW"/>
</dbReference>
<keyword evidence="4" id="KW-0548">Nucleotidyltransferase</keyword>
<comment type="caution">
    <text evidence="20">The sequence shown here is derived from an EMBL/GenBank/DDBJ whole genome shotgun (WGS) entry which is preliminary data.</text>
</comment>
<evidence type="ECO:0000256" key="7">
    <source>
        <dbReference type="ARBA" id="ARBA00022750"/>
    </source>
</evidence>
<evidence type="ECO:0000256" key="14">
    <source>
        <dbReference type="ARBA" id="ARBA00023125"/>
    </source>
</evidence>
<dbReference type="Pfam" id="PF00665">
    <property type="entry name" value="rve"/>
    <property type="match status" value="1"/>
</dbReference>
<dbReference type="InterPro" id="IPR043502">
    <property type="entry name" value="DNA/RNA_pol_sf"/>
</dbReference>
<reference evidence="20 21" key="1">
    <citation type="journal article" date="2022" name="Nat. Plants">
        <title>Genomes of leafy and leafless Platanthera orchids illuminate the evolution of mycoheterotrophy.</title>
        <authorList>
            <person name="Li M.H."/>
            <person name="Liu K.W."/>
            <person name="Li Z."/>
            <person name="Lu H.C."/>
            <person name="Ye Q.L."/>
            <person name="Zhang D."/>
            <person name="Wang J.Y."/>
            <person name="Li Y.F."/>
            <person name="Zhong Z.M."/>
            <person name="Liu X."/>
            <person name="Yu X."/>
            <person name="Liu D.K."/>
            <person name="Tu X.D."/>
            <person name="Liu B."/>
            <person name="Hao Y."/>
            <person name="Liao X.Y."/>
            <person name="Jiang Y.T."/>
            <person name="Sun W.H."/>
            <person name="Chen J."/>
            <person name="Chen Y.Q."/>
            <person name="Ai Y."/>
            <person name="Zhai J.W."/>
            <person name="Wu S.S."/>
            <person name="Zhou Z."/>
            <person name="Hsiao Y.Y."/>
            <person name="Wu W.L."/>
            <person name="Chen Y.Y."/>
            <person name="Lin Y.F."/>
            <person name="Hsu J.L."/>
            <person name="Li C.Y."/>
            <person name="Wang Z.W."/>
            <person name="Zhao X."/>
            <person name="Zhong W.Y."/>
            <person name="Ma X.K."/>
            <person name="Ma L."/>
            <person name="Huang J."/>
            <person name="Chen G.Z."/>
            <person name="Huang M.Z."/>
            <person name="Huang L."/>
            <person name="Peng D.H."/>
            <person name="Luo Y.B."/>
            <person name="Zou S.Q."/>
            <person name="Chen S.P."/>
            <person name="Lan S."/>
            <person name="Tsai W.C."/>
            <person name="Van de Peer Y."/>
            <person name="Liu Z.J."/>
        </authorList>
    </citation>
    <scope>NUCLEOTIDE SEQUENCE [LARGE SCALE GENOMIC DNA]</scope>
    <source>
        <strain evidence="20">Lor287</strain>
    </source>
</reference>
<dbReference type="InterPro" id="IPR016197">
    <property type="entry name" value="Chromo-like_dom_sf"/>
</dbReference>
<dbReference type="InterPro" id="IPR043128">
    <property type="entry name" value="Rev_trsase/Diguanyl_cyclase"/>
</dbReference>
<dbReference type="GO" id="GO:0006508">
    <property type="term" value="P:proteolysis"/>
    <property type="evidence" value="ECO:0007669"/>
    <property type="project" value="UniProtKB-KW"/>
</dbReference>
<evidence type="ECO:0000256" key="2">
    <source>
        <dbReference type="ARBA" id="ARBA00022670"/>
    </source>
</evidence>
<feature type="domain" description="Reverse transcriptase" evidence="18">
    <location>
        <begin position="744"/>
        <end position="923"/>
    </location>
</feature>
<gene>
    <name evidence="20" type="ORF">KSP39_PZI000693</name>
</gene>
<dbReference type="Pfam" id="PF00078">
    <property type="entry name" value="RVT_1"/>
    <property type="match status" value="1"/>
</dbReference>
<evidence type="ECO:0000256" key="12">
    <source>
        <dbReference type="ARBA" id="ARBA00022918"/>
    </source>
</evidence>
<evidence type="ECO:0000256" key="11">
    <source>
        <dbReference type="ARBA" id="ARBA00022908"/>
    </source>
</evidence>
<dbReference type="PROSITE" id="PS50994">
    <property type="entry name" value="INTEGRASE"/>
    <property type="match status" value="1"/>
</dbReference>
<proteinExistence type="predicted"/>
<dbReference type="GO" id="GO:0046872">
    <property type="term" value="F:metal ion binding"/>
    <property type="evidence" value="ECO:0007669"/>
    <property type="project" value="UniProtKB-KW"/>
</dbReference>
<dbReference type="GO" id="GO:0006310">
    <property type="term" value="P:DNA recombination"/>
    <property type="evidence" value="ECO:0007669"/>
    <property type="project" value="UniProtKB-KW"/>
</dbReference>
<dbReference type="InterPro" id="IPR001584">
    <property type="entry name" value="Integrase_cat-core"/>
</dbReference>
<name>A0AAP0C3X4_9ASPA</name>
<keyword evidence="7" id="KW-0064">Aspartyl protease</keyword>
<evidence type="ECO:0000256" key="9">
    <source>
        <dbReference type="ARBA" id="ARBA00022801"/>
    </source>
</evidence>
<dbReference type="Gene3D" id="3.30.420.10">
    <property type="entry name" value="Ribonuclease H-like superfamily/Ribonuclease H"/>
    <property type="match status" value="1"/>
</dbReference>
<sequence>MVTRTEAEMARLATIEENYVALADSVAGLEEQVKASTKNLEERMEDRMEELKILLTQTLKGKTSKLQDPPHPTLPVTGGTTGGSGMMSSSNPYPSPSGMAGHGGSASQTSPTDRTALFPPIPGSGDSGARVWVGSGPEPHQQVIGGWSGPGGVAAGGGAAGRHFGQQEQFLRPPQHMGVPNGIGNGILPRPPILGVPMRMGPGEQWRGNPPRHVLDDGEGPPIGGGYGGEHYQDYYGRPNRVTEPDRYGGANQRAFMQPKRTRMNFPTFRGSEALEWVQKAELFFTYQEIPTGQWVQLASFHLEGDAYQWAQWFVRSYENAPWAHFVEGFTARFGPLEYEDVEATLQKLRQKGTVTEYRTEFERLANRVSWGEKTLLSCFISGLKDHLRDEVHAYMPNSLSHAISLARIQEERFNRQRNLGGARVPVAPAALVPGRREQPPAGIPTVTRLTWPELQARKDKGLCFNCDEKYTPGHRCPKVQVFMLREEDEEDEPIHSDEVDGLDLTEFGVSLQVMEGCSALLTLRIAGKLGHERVTILIDSGSTHNFITPAAAQKAGHAVDTGASFQVMVADGSKLRCEGVLKGVELRLQGYVCRTDVYLLPIRGSDMVLGVQWLRQLKRVTTDWEKMTLEFSYLGTEHCLQGIRTSPLKEISLRSLQRIEEEGSVMAMVLGIETIRSVPEPEQLQDLLVQFDDIFQEPRSLPPARFRDHQIQLKAGVDPTNIRPYRYPHIQKTEIERSIREMLAAGIIRPSTSAFSSPIILVKKKDGSWRFCVDYRGLNQSTIKDKFPIPMIEELLDELHGASIFTKLDLRSGYHQIRMRDEDIHKTAFRTHDGHYEFLVMPFGLANAPSTFQAVMNEIFRPLLRRYVLVFFDDILIYSRSWEEHREHVRHVFHILREHQLYAKRSKCSFGQEEVEYLGHLVSAQGVRADPRKIESMVTWPQPTKVRALRGFLGLTGYYRRFVKDYGKIARPLTQLLQKDSFHWHAEAEAAFEALKGAMSTTPVLALPDFSKDFVVETDASGVGIGAVLMQAGRPLAYFSKALVPRTLGLSTYEKEMIVILHAVALWRPYLLGRHFQVRTDHQSLKHFLEQRLASPLQQKWLTKLLGYDYEIVYKKGKENTVADALSRFPEGSLSHVSGPVIASLDDIQAEVLQDPALRAIVEALQQGQATEDGYHLLGTRLYYRGRLVIPATSPWRATMIREFHASPTGGHAGILRTLQRVKANVFWKGLQRDVQQFVKECDICQRQKYETTSPAGLLTPLEIPHQIWDTVSMDFIEGLPKSQGKSVILVVVDKLSKYGHFLALSHPYSGETVAELFAKEIVRLHGVPRSIISDRDPVFVSQFWTELFRLQGTTFRMSTANHPQTDGQTEVLNRGVETYLRCFVMDEPRTWVRWLHWAEYCYNTSFHTASRLTPFEAVYGRPPPTLCSYEPAGSALPAVDRTLQDRDRTLAILRDNLRTAQDRMKVQSDKHRTEREFVVGDEVFLKLQPYRQLSVARWANQKLAPRYYGPYRIIKRVGPVAYTLALPEGSRIHPTFHVSVLKKKLGNAVHVNPILPEATSTGELRPLPEEVFMTKWSKRGTEYRPTILVKWKQLPATQNSWVDLLEFRERYPDFHLEDKVLLDGRGMLCPRTVYGSADLSTRDGRRRRNMKTGLNHPVQHTLNIKAARGG</sequence>
<evidence type="ECO:0000256" key="8">
    <source>
        <dbReference type="ARBA" id="ARBA00022759"/>
    </source>
</evidence>
<evidence type="ECO:0000256" key="16">
    <source>
        <dbReference type="SAM" id="Coils"/>
    </source>
</evidence>
<dbReference type="CDD" id="cd01647">
    <property type="entry name" value="RT_LTR"/>
    <property type="match status" value="1"/>
</dbReference>
<dbReference type="PANTHER" id="PTHR37984">
    <property type="entry name" value="PROTEIN CBG26694"/>
    <property type="match status" value="1"/>
</dbReference>
<keyword evidence="12" id="KW-0695">RNA-directed DNA polymerase</keyword>
<dbReference type="GO" id="GO:0003964">
    <property type="term" value="F:RNA-directed DNA polymerase activity"/>
    <property type="evidence" value="ECO:0007669"/>
    <property type="project" value="UniProtKB-KW"/>
</dbReference>
<keyword evidence="2" id="KW-0645">Protease</keyword>
<dbReference type="InterPro" id="IPR012337">
    <property type="entry name" value="RNaseH-like_sf"/>
</dbReference>
<dbReference type="SUPFAM" id="SSF50630">
    <property type="entry name" value="Acid proteases"/>
    <property type="match status" value="1"/>
</dbReference>
<evidence type="ECO:0000259" key="19">
    <source>
        <dbReference type="PROSITE" id="PS50994"/>
    </source>
</evidence>
<dbReference type="Gene3D" id="1.10.340.70">
    <property type="match status" value="1"/>
</dbReference>
<evidence type="ECO:0000256" key="13">
    <source>
        <dbReference type="ARBA" id="ARBA00022932"/>
    </source>
</evidence>
<accession>A0AAP0C3X4</accession>
<keyword evidence="6" id="KW-0479">Metal-binding</keyword>
<dbReference type="Proteomes" id="UP001418222">
    <property type="component" value="Unassembled WGS sequence"/>
</dbReference>
<evidence type="ECO:0000256" key="4">
    <source>
        <dbReference type="ARBA" id="ARBA00022695"/>
    </source>
</evidence>
<keyword evidence="16" id="KW-0175">Coiled coil</keyword>
<dbReference type="Pfam" id="PF03732">
    <property type="entry name" value="Retrotrans_gag"/>
    <property type="match status" value="1"/>
</dbReference>
<evidence type="ECO:0000256" key="3">
    <source>
        <dbReference type="ARBA" id="ARBA00022679"/>
    </source>
</evidence>
<evidence type="ECO:0000256" key="6">
    <source>
        <dbReference type="ARBA" id="ARBA00022723"/>
    </source>
</evidence>
<dbReference type="InterPro" id="IPR036397">
    <property type="entry name" value="RNaseH_sf"/>
</dbReference>
<keyword evidence="8" id="KW-0255">Endonuclease</keyword>
<dbReference type="CDD" id="cd09274">
    <property type="entry name" value="RNase_HI_RT_Ty3"/>
    <property type="match status" value="1"/>
</dbReference>
<dbReference type="GO" id="GO:0015074">
    <property type="term" value="P:DNA integration"/>
    <property type="evidence" value="ECO:0007669"/>
    <property type="project" value="UniProtKB-KW"/>
</dbReference>
<dbReference type="InterPro" id="IPR041373">
    <property type="entry name" value="RT_RNaseH"/>
</dbReference>
<dbReference type="FunFam" id="3.10.10.10:FF:000007">
    <property type="entry name" value="Retrovirus-related Pol polyprotein from transposon 17.6-like Protein"/>
    <property type="match status" value="1"/>
</dbReference>
<dbReference type="InterPro" id="IPR021109">
    <property type="entry name" value="Peptidase_aspartic_dom_sf"/>
</dbReference>
<dbReference type="EC" id="2.7.7.49" evidence="1"/>
<dbReference type="EMBL" id="JBBWWQ010000001">
    <property type="protein sequence ID" value="KAK8957341.1"/>
    <property type="molecule type" value="Genomic_DNA"/>
</dbReference>
<dbReference type="Gene3D" id="3.30.70.270">
    <property type="match status" value="2"/>
</dbReference>
<keyword evidence="11" id="KW-0229">DNA integration</keyword>
<evidence type="ECO:0000256" key="10">
    <source>
        <dbReference type="ARBA" id="ARBA00022842"/>
    </source>
</evidence>
<evidence type="ECO:0000256" key="15">
    <source>
        <dbReference type="ARBA" id="ARBA00023172"/>
    </source>
</evidence>
<protein>
    <recommendedName>
        <fullName evidence="1">RNA-directed DNA polymerase</fullName>
        <ecNumber evidence="1">2.7.7.49</ecNumber>
    </recommendedName>
</protein>
<evidence type="ECO:0000313" key="20">
    <source>
        <dbReference type="EMBL" id="KAK8957341.1"/>
    </source>
</evidence>
<dbReference type="SUPFAM" id="SSF54160">
    <property type="entry name" value="Chromo domain-like"/>
    <property type="match status" value="1"/>
</dbReference>
<dbReference type="InterPro" id="IPR041588">
    <property type="entry name" value="Integrase_H2C2"/>
</dbReference>
<dbReference type="Pfam" id="PF24626">
    <property type="entry name" value="SH3_Tf2-1"/>
    <property type="match status" value="1"/>
</dbReference>
<dbReference type="PANTHER" id="PTHR37984:SF5">
    <property type="entry name" value="PROTEIN NYNRIN-LIKE"/>
    <property type="match status" value="1"/>
</dbReference>
<keyword evidence="10" id="KW-0460">Magnesium</keyword>
<keyword evidence="14" id="KW-0238">DNA-binding</keyword>
<dbReference type="Pfam" id="PF08284">
    <property type="entry name" value="RVP_2"/>
    <property type="match status" value="1"/>
</dbReference>
<dbReference type="SUPFAM" id="SSF53098">
    <property type="entry name" value="Ribonuclease H-like"/>
    <property type="match status" value="1"/>
</dbReference>
<evidence type="ECO:0000259" key="18">
    <source>
        <dbReference type="PROSITE" id="PS50878"/>
    </source>
</evidence>
<feature type="region of interest" description="Disordered" evidence="17">
    <location>
        <begin position="61"/>
        <end position="129"/>
    </location>
</feature>
<dbReference type="Gene3D" id="3.10.10.10">
    <property type="entry name" value="HIV Type 1 Reverse Transcriptase, subunit A, domain 1"/>
    <property type="match status" value="1"/>
</dbReference>
<dbReference type="GO" id="GO:0003677">
    <property type="term" value="F:DNA binding"/>
    <property type="evidence" value="ECO:0007669"/>
    <property type="project" value="UniProtKB-KW"/>
</dbReference>
<evidence type="ECO:0000256" key="5">
    <source>
        <dbReference type="ARBA" id="ARBA00022722"/>
    </source>
</evidence>
<feature type="domain" description="Integrase catalytic" evidence="19">
    <location>
        <begin position="1262"/>
        <end position="1424"/>
    </location>
</feature>
<dbReference type="Gene3D" id="2.40.70.10">
    <property type="entry name" value="Acid Proteases"/>
    <property type="match status" value="1"/>
</dbReference>
<dbReference type="FunFam" id="3.30.70.270:FF:000020">
    <property type="entry name" value="Transposon Tf2-6 polyprotein-like Protein"/>
    <property type="match status" value="1"/>
</dbReference>
<keyword evidence="9" id="KW-0378">Hydrolase</keyword>
<keyword evidence="3" id="KW-0808">Transferase</keyword>
<dbReference type="GO" id="GO:0003887">
    <property type="term" value="F:DNA-directed DNA polymerase activity"/>
    <property type="evidence" value="ECO:0007669"/>
    <property type="project" value="UniProtKB-KW"/>
</dbReference>
<dbReference type="InterPro" id="IPR005162">
    <property type="entry name" value="Retrotrans_gag_dom"/>
</dbReference>
<dbReference type="InterPro" id="IPR000477">
    <property type="entry name" value="RT_dom"/>
</dbReference>
<keyword evidence="15" id="KW-0233">DNA recombination</keyword>
<keyword evidence="5" id="KW-0540">Nuclease</keyword>
<keyword evidence="13" id="KW-0239">DNA-directed DNA polymerase</keyword>
<dbReference type="InterPro" id="IPR050951">
    <property type="entry name" value="Retrovirus_Pol_polyprotein"/>
</dbReference>
<dbReference type="FunFam" id="1.10.340.70:FF:000001">
    <property type="entry name" value="Retrovirus-related Pol polyprotein from transposon gypsy-like Protein"/>
    <property type="match status" value="1"/>
</dbReference>
<dbReference type="SUPFAM" id="SSF56672">
    <property type="entry name" value="DNA/RNA polymerases"/>
    <property type="match status" value="1"/>
</dbReference>
<dbReference type="Gene3D" id="3.10.20.370">
    <property type="match status" value="1"/>
</dbReference>
<dbReference type="PROSITE" id="PS50878">
    <property type="entry name" value="RT_POL"/>
    <property type="match status" value="1"/>
</dbReference>
<feature type="coiled-coil region" evidence="16">
    <location>
        <begin position="12"/>
        <end position="57"/>
    </location>
</feature>
<dbReference type="Pfam" id="PF17917">
    <property type="entry name" value="RT_RNaseH"/>
    <property type="match status" value="1"/>
</dbReference>
<keyword evidence="21" id="KW-1185">Reference proteome</keyword>
<dbReference type="CDD" id="cd00303">
    <property type="entry name" value="retropepsin_like"/>
    <property type="match status" value="1"/>
</dbReference>
<dbReference type="InterPro" id="IPR056924">
    <property type="entry name" value="SH3_Tf2-1"/>
</dbReference>
<dbReference type="Pfam" id="PF17921">
    <property type="entry name" value="Integrase_H2C2"/>
    <property type="match status" value="1"/>
</dbReference>
<dbReference type="GO" id="GO:0004190">
    <property type="term" value="F:aspartic-type endopeptidase activity"/>
    <property type="evidence" value="ECO:0007669"/>
    <property type="project" value="UniProtKB-KW"/>
</dbReference>
<organism evidence="20 21">
    <name type="scientific">Platanthera zijinensis</name>
    <dbReference type="NCBI Taxonomy" id="2320716"/>
    <lineage>
        <taxon>Eukaryota</taxon>
        <taxon>Viridiplantae</taxon>
        <taxon>Streptophyta</taxon>
        <taxon>Embryophyta</taxon>
        <taxon>Tracheophyta</taxon>
        <taxon>Spermatophyta</taxon>
        <taxon>Magnoliopsida</taxon>
        <taxon>Liliopsida</taxon>
        <taxon>Asparagales</taxon>
        <taxon>Orchidaceae</taxon>
        <taxon>Orchidoideae</taxon>
        <taxon>Orchideae</taxon>
        <taxon>Orchidinae</taxon>
        <taxon>Platanthera</taxon>
    </lineage>
</organism>
<evidence type="ECO:0000256" key="17">
    <source>
        <dbReference type="SAM" id="MobiDB-lite"/>
    </source>
</evidence>
<feature type="compositionally biased region" description="Low complexity" evidence="17">
    <location>
        <begin position="86"/>
        <end position="99"/>
    </location>
</feature>
<evidence type="ECO:0000313" key="21">
    <source>
        <dbReference type="Proteomes" id="UP001418222"/>
    </source>
</evidence>